<dbReference type="CDD" id="cd00085">
    <property type="entry name" value="HNHc"/>
    <property type="match status" value="1"/>
</dbReference>
<dbReference type="Gene3D" id="1.10.30.50">
    <property type="match status" value="1"/>
</dbReference>
<dbReference type="EMBL" id="SLVV01000013">
    <property type="protein sequence ID" value="TCN21084.1"/>
    <property type="molecule type" value="Genomic_DNA"/>
</dbReference>
<protein>
    <submittedName>
        <fullName evidence="2">HNH endonuclease</fullName>
    </submittedName>
</protein>
<comment type="caution">
    <text evidence="2">The sequence shown here is derived from an EMBL/GenBank/DDBJ whole genome shotgun (WGS) entry which is preliminary data.</text>
</comment>
<dbReference type="InterPro" id="IPR002711">
    <property type="entry name" value="HNH"/>
</dbReference>
<gene>
    <name evidence="2" type="ORF">EV146_1138</name>
</gene>
<dbReference type="Pfam" id="PF01844">
    <property type="entry name" value="HNH"/>
    <property type="match status" value="1"/>
</dbReference>
<dbReference type="InterPro" id="IPR003615">
    <property type="entry name" value="HNH_nuc"/>
</dbReference>
<keyword evidence="3" id="KW-1185">Reference proteome</keyword>
<evidence type="ECO:0000313" key="2">
    <source>
        <dbReference type="EMBL" id="TCN21084.1"/>
    </source>
</evidence>
<evidence type="ECO:0000259" key="1">
    <source>
        <dbReference type="SMART" id="SM00507"/>
    </source>
</evidence>
<dbReference type="AlphaFoldDB" id="A0A4R2B6M5"/>
<keyword evidence="2" id="KW-0378">Hydrolase</keyword>
<dbReference type="SMART" id="SM00507">
    <property type="entry name" value="HNHc"/>
    <property type="match status" value="1"/>
</dbReference>
<dbReference type="GO" id="GO:0008270">
    <property type="term" value="F:zinc ion binding"/>
    <property type="evidence" value="ECO:0007669"/>
    <property type="project" value="InterPro"/>
</dbReference>
<accession>A0A4R2B6M5</accession>
<organism evidence="2 3">
    <name type="scientific">Mesobacillus foraminis</name>
    <dbReference type="NCBI Taxonomy" id="279826"/>
    <lineage>
        <taxon>Bacteria</taxon>
        <taxon>Bacillati</taxon>
        <taxon>Bacillota</taxon>
        <taxon>Bacilli</taxon>
        <taxon>Bacillales</taxon>
        <taxon>Bacillaceae</taxon>
        <taxon>Mesobacillus</taxon>
    </lineage>
</organism>
<feature type="domain" description="HNH nuclease" evidence="1">
    <location>
        <begin position="217"/>
        <end position="282"/>
    </location>
</feature>
<evidence type="ECO:0000313" key="3">
    <source>
        <dbReference type="Proteomes" id="UP000295689"/>
    </source>
</evidence>
<dbReference type="GO" id="GO:0004519">
    <property type="term" value="F:endonuclease activity"/>
    <property type="evidence" value="ECO:0007669"/>
    <property type="project" value="UniProtKB-KW"/>
</dbReference>
<dbReference type="RefSeq" id="WP_132010705.1">
    <property type="nucleotide sequence ID" value="NZ_JABUHM010000010.1"/>
</dbReference>
<keyword evidence="2" id="KW-0255">Endonuclease</keyword>
<keyword evidence="2" id="KW-0540">Nuclease</keyword>
<proteinExistence type="predicted"/>
<reference evidence="2 3" key="1">
    <citation type="journal article" date="2015" name="Stand. Genomic Sci.">
        <title>Genomic Encyclopedia of Bacterial and Archaeal Type Strains, Phase III: the genomes of soil and plant-associated and newly described type strains.</title>
        <authorList>
            <person name="Whitman W.B."/>
            <person name="Woyke T."/>
            <person name="Klenk H.P."/>
            <person name="Zhou Y."/>
            <person name="Lilburn T.G."/>
            <person name="Beck B.J."/>
            <person name="De Vos P."/>
            <person name="Vandamme P."/>
            <person name="Eisen J.A."/>
            <person name="Garrity G."/>
            <person name="Hugenholtz P."/>
            <person name="Kyrpides N.C."/>
        </authorList>
    </citation>
    <scope>NUCLEOTIDE SEQUENCE [LARGE SCALE GENOMIC DNA]</scope>
    <source>
        <strain evidence="2 3">CV53</strain>
    </source>
</reference>
<sequence length="316" mass="36633">MNQLEPVTVTKYEKVKPTDYWTFFCNPRKWYIDEFILSGEIKDRFTVSDYHRNDFKAGQLGVIRVGTDRRTKKQLAGKKRLDRGIYAVVEILDAAKLMKGTHKEYWEDEGDADKLRYRVPIRYIKRLLRTPILLENLDLSADEYDKFLIEGQQGSSMPLNPLAFEKIIDIVDGSETLEFNFNESNNDTISIAKLEKEYFDAVPVVKERVSKYIERGSIAQEYKRRTGFKCQVCEALGLNPYSFKKPNGEYYIETHHVIPVSELQAGSLSVDNLITVCANHHRQLHYGDVQLIENTDDKFAFSIDNRRLEVKKVKGA</sequence>
<name>A0A4R2B6M5_9BACI</name>
<dbReference type="GO" id="GO:0003676">
    <property type="term" value="F:nucleic acid binding"/>
    <property type="evidence" value="ECO:0007669"/>
    <property type="project" value="InterPro"/>
</dbReference>
<dbReference type="Proteomes" id="UP000295689">
    <property type="component" value="Unassembled WGS sequence"/>
</dbReference>